<dbReference type="InterPro" id="IPR023827">
    <property type="entry name" value="Peptidase_S8_Asp-AS"/>
</dbReference>
<dbReference type="Gene3D" id="3.40.50.200">
    <property type="entry name" value="Peptidase S8/S53 domain"/>
    <property type="match status" value="1"/>
</dbReference>
<keyword evidence="3 5" id="KW-0378">Hydrolase</keyword>
<evidence type="ECO:0000313" key="8">
    <source>
        <dbReference type="EMBL" id="GLZ81815.1"/>
    </source>
</evidence>
<dbReference type="AlphaFoldDB" id="A0A9W6WEF0"/>
<dbReference type="InterPro" id="IPR015500">
    <property type="entry name" value="Peptidase_S8_subtilisin-rel"/>
</dbReference>
<feature type="active site" description="Charge relay system" evidence="5">
    <location>
        <position position="49"/>
    </location>
</feature>
<comment type="caution">
    <text evidence="8">The sequence shown here is derived from an EMBL/GenBank/DDBJ whole genome shotgun (WGS) entry which is preliminary data.</text>
</comment>
<keyword evidence="6" id="KW-1133">Transmembrane helix</keyword>
<dbReference type="InterPro" id="IPR000209">
    <property type="entry name" value="Peptidase_S8/S53_dom"/>
</dbReference>
<dbReference type="EMBL" id="BSTX01000007">
    <property type="protein sequence ID" value="GLZ81815.1"/>
    <property type="molecule type" value="Genomic_DNA"/>
</dbReference>
<proteinExistence type="inferred from homology"/>
<evidence type="ECO:0000256" key="6">
    <source>
        <dbReference type="SAM" id="Phobius"/>
    </source>
</evidence>
<dbReference type="PANTHER" id="PTHR43806">
    <property type="entry name" value="PEPTIDASE S8"/>
    <property type="match status" value="1"/>
</dbReference>
<dbReference type="PROSITE" id="PS00136">
    <property type="entry name" value="SUBTILASE_ASP"/>
    <property type="match status" value="1"/>
</dbReference>
<gene>
    <name evidence="8" type="ORF">Afil01_66220</name>
</gene>
<dbReference type="PANTHER" id="PTHR43806:SF11">
    <property type="entry name" value="CEREVISIN-RELATED"/>
    <property type="match status" value="1"/>
</dbReference>
<dbReference type="InterPro" id="IPR050131">
    <property type="entry name" value="Peptidase_S8_subtilisin-like"/>
</dbReference>
<dbReference type="SUPFAM" id="SSF52743">
    <property type="entry name" value="Subtilisin-like"/>
    <property type="match status" value="1"/>
</dbReference>
<dbReference type="GO" id="GO:0004252">
    <property type="term" value="F:serine-type endopeptidase activity"/>
    <property type="evidence" value="ECO:0007669"/>
    <property type="project" value="UniProtKB-UniRule"/>
</dbReference>
<evidence type="ECO:0000259" key="7">
    <source>
        <dbReference type="Pfam" id="PF00082"/>
    </source>
</evidence>
<reference evidence="8" key="1">
    <citation type="submission" date="2023-03" db="EMBL/GenBank/DDBJ databases">
        <title>Actinorhabdospora filicis NBRC 111898.</title>
        <authorList>
            <person name="Ichikawa N."/>
            <person name="Sato H."/>
            <person name="Tonouchi N."/>
        </authorList>
    </citation>
    <scope>NUCLEOTIDE SEQUENCE</scope>
    <source>
        <strain evidence="8">NBRC 111898</strain>
    </source>
</reference>
<sequence length="360" mass="35949">MTIAAATVLLTGWAQPATAKITGWQLEAIKAAQAQAISTGEGVVVAVVDSGVGKHPDLEGHVLDGKSFVEEDPRRDRAGHGTDMAGQILSVAPGAKILPVQVTSGGAEFVAGPMVEGIRWAADSGAKIINVSLTGGSASDTEIEAVKYALGKGAVVIAGTGNDPSAGVGAPANLPGVVAVAGVGQDGKIWEKSATGPGTVLVAPAVDVMGITPDNPGTDPGYTKGSGTSIATALVSGVAALVAAKYPGISGPDLINRLVSTAADAGAPGRDDVYGTGLVDAEAALTKDVPHVGENPLGDPANALSGAAEDRVEQDRSLLVKLVIVPIAAIVLLGVLVLVIVLVVRGKRRRRIPPGPPGRY</sequence>
<dbReference type="PROSITE" id="PS51892">
    <property type="entry name" value="SUBTILASE"/>
    <property type="match status" value="1"/>
</dbReference>
<dbReference type="InterPro" id="IPR036852">
    <property type="entry name" value="Peptidase_S8/S53_dom_sf"/>
</dbReference>
<keyword evidence="4 5" id="KW-0720">Serine protease</keyword>
<keyword evidence="2 5" id="KW-0645">Protease</keyword>
<feature type="active site" description="Charge relay system" evidence="5">
    <location>
        <position position="229"/>
    </location>
</feature>
<dbReference type="PRINTS" id="PR00723">
    <property type="entry name" value="SUBTILISIN"/>
</dbReference>
<comment type="similarity">
    <text evidence="1 5">Belongs to the peptidase S8 family.</text>
</comment>
<evidence type="ECO:0000313" key="9">
    <source>
        <dbReference type="Proteomes" id="UP001165079"/>
    </source>
</evidence>
<dbReference type="Pfam" id="PF00082">
    <property type="entry name" value="Peptidase_S8"/>
    <property type="match status" value="1"/>
</dbReference>
<feature type="active site" description="Charge relay system" evidence="5">
    <location>
        <position position="80"/>
    </location>
</feature>
<keyword evidence="9" id="KW-1185">Reference proteome</keyword>
<keyword evidence="6" id="KW-0812">Transmembrane</keyword>
<evidence type="ECO:0000256" key="5">
    <source>
        <dbReference type="PROSITE-ProRule" id="PRU01240"/>
    </source>
</evidence>
<feature type="domain" description="Peptidase S8/S53" evidence="7">
    <location>
        <begin position="40"/>
        <end position="277"/>
    </location>
</feature>
<keyword evidence="6" id="KW-0472">Membrane</keyword>
<feature type="transmembrane region" description="Helical" evidence="6">
    <location>
        <begin position="318"/>
        <end position="344"/>
    </location>
</feature>
<dbReference type="Proteomes" id="UP001165079">
    <property type="component" value="Unassembled WGS sequence"/>
</dbReference>
<dbReference type="GO" id="GO:0006508">
    <property type="term" value="P:proteolysis"/>
    <property type="evidence" value="ECO:0007669"/>
    <property type="project" value="UniProtKB-KW"/>
</dbReference>
<evidence type="ECO:0000256" key="4">
    <source>
        <dbReference type="ARBA" id="ARBA00022825"/>
    </source>
</evidence>
<name>A0A9W6WEF0_9ACTN</name>
<organism evidence="8 9">
    <name type="scientific">Actinorhabdospora filicis</name>
    <dbReference type="NCBI Taxonomy" id="1785913"/>
    <lineage>
        <taxon>Bacteria</taxon>
        <taxon>Bacillati</taxon>
        <taxon>Actinomycetota</taxon>
        <taxon>Actinomycetes</taxon>
        <taxon>Micromonosporales</taxon>
        <taxon>Micromonosporaceae</taxon>
        <taxon>Actinorhabdospora</taxon>
    </lineage>
</organism>
<evidence type="ECO:0000256" key="2">
    <source>
        <dbReference type="ARBA" id="ARBA00022670"/>
    </source>
</evidence>
<evidence type="ECO:0000256" key="3">
    <source>
        <dbReference type="ARBA" id="ARBA00022801"/>
    </source>
</evidence>
<protein>
    <recommendedName>
        <fullName evidence="7">Peptidase S8/S53 domain-containing protein</fullName>
    </recommendedName>
</protein>
<accession>A0A9W6WEF0</accession>
<evidence type="ECO:0000256" key="1">
    <source>
        <dbReference type="ARBA" id="ARBA00011073"/>
    </source>
</evidence>